<gene>
    <name evidence="4" type="ORF">FH610_029925</name>
</gene>
<dbReference type="InterPro" id="IPR014044">
    <property type="entry name" value="CAP_dom"/>
</dbReference>
<evidence type="ECO:0000313" key="5">
    <source>
        <dbReference type="Proteomes" id="UP000313066"/>
    </source>
</evidence>
<dbReference type="RefSeq" id="WP_139578366.1">
    <property type="nucleotide sequence ID" value="NZ_VDMA02000018.1"/>
</dbReference>
<organism evidence="4 5">
    <name type="scientific">Microbispora catharanthi</name>
    <dbReference type="NCBI Taxonomy" id="1712871"/>
    <lineage>
        <taxon>Bacteria</taxon>
        <taxon>Bacillati</taxon>
        <taxon>Actinomycetota</taxon>
        <taxon>Actinomycetes</taxon>
        <taxon>Streptosporangiales</taxon>
        <taxon>Streptosporangiaceae</taxon>
        <taxon>Microbispora</taxon>
    </lineage>
</organism>
<evidence type="ECO:0000256" key="2">
    <source>
        <dbReference type="SAM" id="SignalP"/>
    </source>
</evidence>
<dbReference type="InterPro" id="IPR035940">
    <property type="entry name" value="CAP_sf"/>
</dbReference>
<reference evidence="4 5" key="1">
    <citation type="submission" date="2019-10" db="EMBL/GenBank/DDBJ databases">
        <title>Nonomuraea sp. nov., isolated from Phyllanthus amarus.</title>
        <authorList>
            <person name="Klykleung N."/>
            <person name="Tanasupawat S."/>
        </authorList>
    </citation>
    <scope>NUCLEOTIDE SEQUENCE [LARGE SCALE GENOMIC DNA]</scope>
    <source>
        <strain evidence="4 5">CR1-09</strain>
    </source>
</reference>
<keyword evidence="2" id="KW-0732">Signal</keyword>
<feature type="compositionally biased region" description="Low complexity" evidence="1">
    <location>
        <begin position="129"/>
        <end position="178"/>
    </location>
</feature>
<accession>A0A5N6BMZ5</accession>
<evidence type="ECO:0000313" key="4">
    <source>
        <dbReference type="EMBL" id="KAB8181219.1"/>
    </source>
</evidence>
<sequence>MNRALGAVLCLGSVTAVGMAAGPAQAEAQHAGCRVAAAKPYVSVDGKIRAAGSRAGCIDNARFRVRIVNNRPGPDRVVKSGSKVVRNARIVVALTCADGAYYSVVTDYRGHVSRSRPVRLDCDVPTPIPTATSSPSPTAIPTTSPSAVPSTVPSTAASPSASAPASTAPSASPTSGSAVGTAIENEVVRLTNVERAKAGCGPLKHDARLRSAAYAHSADMSAKNYFDHTSKDGRSFSDRITATGYTWRAAAENIAKGYGTAQAVVQGWMNSPGHRQNILNCNYTDIGVGYVAAGGPYWTQDFGRQ</sequence>
<name>A0A5N6BMZ5_9ACTN</name>
<dbReference type="Proteomes" id="UP000313066">
    <property type="component" value="Unassembled WGS sequence"/>
</dbReference>
<feature type="signal peptide" evidence="2">
    <location>
        <begin position="1"/>
        <end position="20"/>
    </location>
</feature>
<dbReference type="Gene3D" id="3.40.33.10">
    <property type="entry name" value="CAP"/>
    <property type="match status" value="1"/>
</dbReference>
<comment type="caution">
    <text evidence="4">The sequence shown here is derived from an EMBL/GenBank/DDBJ whole genome shotgun (WGS) entry which is preliminary data.</text>
</comment>
<evidence type="ECO:0000256" key="1">
    <source>
        <dbReference type="SAM" id="MobiDB-lite"/>
    </source>
</evidence>
<feature type="region of interest" description="Disordered" evidence="1">
    <location>
        <begin position="118"/>
        <end position="178"/>
    </location>
</feature>
<feature type="domain" description="SCP" evidence="3">
    <location>
        <begin position="189"/>
        <end position="302"/>
    </location>
</feature>
<evidence type="ECO:0000259" key="3">
    <source>
        <dbReference type="Pfam" id="PF00188"/>
    </source>
</evidence>
<protein>
    <recommendedName>
        <fullName evidence="3">SCP domain-containing protein</fullName>
    </recommendedName>
</protein>
<dbReference type="EMBL" id="VDMA02000018">
    <property type="protein sequence ID" value="KAB8181219.1"/>
    <property type="molecule type" value="Genomic_DNA"/>
</dbReference>
<dbReference type="PANTHER" id="PTHR31157">
    <property type="entry name" value="SCP DOMAIN-CONTAINING PROTEIN"/>
    <property type="match status" value="1"/>
</dbReference>
<dbReference type="SUPFAM" id="SSF55797">
    <property type="entry name" value="PR-1-like"/>
    <property type="match status" value="1"/>
</dbReference>
<feature type="chain" id="PRO_5039146575" description="SCP domain-containing protein" evidence="2">
    <location>
        <begin position="21"/>
        <end position="305"/>
    </location>
</feature>
<dbReference type="CDD" id="cd05379">
    <property type="entry name" value="CAP_bacterial"/>
    <property type="match status" value="1"/>
</dbReference>
<keyword evidence="5" id="KW-1185">Reference proteome</keyword>
<proteinExistence type="predicted"/>
<dbReference type="Pfam" id="PF00188">
    <property type="entry name" value="CAP"/>
    <property type="match status" value="1"/>
</dbReference>
<dbReference type="PANTHER" id="PTHR31157:SF1">
    <property type="entry name" value="SCP DOMAIN-CONTAINING PROTEIN"/>
    <property type="match status" value="1"/>
</dbReference>
<dbReference type="AlphaFoldDB" id="A0A5N6BMZ5"/>